<evidence type="ECO:0000313" key="3">
    <source>
        <dbReference type="Proteomes" id="UP000664203"/>
    </source>
</evidence>
<dbReference type="InterPro" id="IPR016181">
    <property type="entry name" value="Acyl_CoA_acyltransferase"/>
</dbReference>
<dbReference type="Proteomes" id="UP000664203">
    <property type="component" value="Unassembled WGS sequence"/>
</dbReference>
<feature type="domain" description="N-acetyltransferase" evidence="1">
    <location>
        <begin position="13"/>
        <end position="168"/>
    </location>
</feature>
<gene>
    <name evidence="2" type="ORF">ALECFALPRED_009466</name>
</gene>
<sequence length="170" mass="19333">MANVIIKSLHAGEKLPLAKDDLIRQVQYVEKKTFPRRDAMDFDTEVHKRNVDLVIIVDDVGAPDVLTPARPILVAYMVFAHLKAGKAVLLHKICVSEDYRRRGIARIVLETQAERLKKQGCTKIQLWVDEGNMPARILYKVLGFEEVSRVNDYYAVGRTGIQMLWGFSPV</sequence>
<dbReference type="AlphaFoldDB" id="A0A8H3J7Q1"/>
<dbReference type="CDD" id="cd04301">
    <property type="entry name" value="NAT_SF"/>
    <property type="match status" value="1"/>
</dbReference>
<dbReference type="PANTHER" id="PTHR47542">
    <property type="entry name" value="ACYL-COA N-ACYLTRANSFERASES (NAT) SUPERFAMILY PROTEIN"/>
    <property type="match status" value="1"/>
</dbReference>
<dbReference type="OrthoDB" id="41532at2759"/>
<dbReference type="PANTHER" id="PTHR47542:SF2">
    <property type="entry name" value="ACYL-COA N-ACYLTRANSFERASES (NAT) SUPERFAMILY PROTEIN"/>
    <property type="match status" value="1"/>
</dbReference>
<dbReference type="SUPFAM" id="SSF55729">
    <property type="entry name" value="Acyl-CoA N-acyltransferases (Nat)"/>
    <property type="match status" value="1"/>
</dbReference>
<dbReference type="GO" id="GO:0016747">
    <property type="term" value="F:acyltransferase activity, transferring groups other than amino-acyl groups"/>
    <property type="evidence" value="ECO:0007669"/>
    <property type="project" value="InterPro"/>
</dbReference>
<organism evidence="2 3">
    <name type="scientific">Alectoria fallacina</name>
    <dbReference type="NCBI Taxonomy" id="1903189"/>
    <lineage>
        <taxon>Eukaryota</taxon>
        <taxon>Fungi</taxon>
        <taxon>Dikarya</taxon>
        <taxon>Ascomycota</taxon>
        <taxon>Pezizomycotina</taxon>
        <taxon>Lecanoromycetes</taxon>
        <taxon>OSLEUM clade</taxon>
        <taxon>Lecanoromycetidae</taxon>
        <taxon>Lecanorales</taxon>
        <taxon>Lecanorineae</taxon>
        <taxon>Parmeliaceae</taxon>
        <taxon>Alectoria</taxon>
    </lineage>
</organism>
<dbReference type="InterPro" id="IPR000182">
    <property type="entry name" value="GNAT_dom"/>
</dbReference>
<dbReference type="Pfam" id="PF00583">
    <property type="entry name" value="Acetyltransf_1"/>
    <property type="match status" value="1"/>
</dbReference>
<dbReference type="PROSITE" id="PS51186">
    <property type="entry name" value="GNAT"/>
    <property type="match status" value="1"/>
</dbReference>
<name>A0A8H3J7Q1_9LECA</name>
<comment type="caution">
    <text evidence="2">The sequence shown here is derived from an EMBL/GenBank/DDBJ whole genome shotgun (WGS) entry which is preliminary data.</text>
</comment>
<proteinExistence type="predicted"/>
<dbReference type="Gene3D" id="3.40.630.30">
    <property type="match status" value="1"/>
</dbReference>
<keyword evidence="3" id="KW-1185">Reference proteome</keyword>
<protein>
    <recommendedName>
        <fullName evidence="1">N-acetyltransferase domain-containing protein</fullName>
    </recommendedName>
</protein>
<evidence type="ECO:0000313" key="2">
    <source>
        <dbReference type="EMBL" id="CAF9942044.1"/>
    </source>
</evidence>
<dbReference type="EMBL" id="CAJPDR010000712">
    <property type="protein sequence ID" value="CAF9942044.1"/>
    <property type="molecule type" value="Genomic_DNA"/>
</dbReference>
<reference evidence="2" key="1">
    <citation type="submission" date="2021-03" db="EMBL/GenBank/DDBJ databases">
        <authorList>
            <person name="Tagirdzhanova G."/>
        </authorList>
    </citation>
    <scope>NUCLEOTIDE SEQUENCE</scope>
</reference>
<evidence type="ECO:0000259" key="1">
    <source>
        <dbReference type="PROSITE" id="PS51186"/>
    </source>
</evidence>
<accession>A0A8H3J7Q1</accession>